<evidence type="ECO:0000256" key="2">
    <source>
        <dbReference type="ARBA" id="ARBA00023669"/>
    </source>
</evidence>
<dbReference type="SUPFAM" id="SSF159133">
    <property type="entry name" value="EutN/CcmL-like"/>
    <property type="match status" value="1"/>
</dbReference>
<keyword evidence="5" id="KW-1185">Reference proteome</keyword>
<gene>
    <name evidence="4" type="ORF">GCM10008933_42660</name>
</gene>
<evidence type="ECO:0000256" key="1">
    <source>
        <dbReference type="ARBA" id="ARBA00023587"/>
    </source>
</evidence>
<dbReference type="Proteomes" id="UP001500340">
    <property type="component" value="Unassembled WGS sequence"/>
</dbReference>
<dbReference type="PANTHER" id="PTHR36539">
    <property type="entry name" value="ETHANOLAMINE UTILIZATION PROTEIN EUTN"/>
    <property type="match status" value="1"/>
</dbReference>
<evidence type="ECO:0000313" key="4">
    <source>
        <dbReference type="EMBL" id="GAA0407983.1"/>
    </source>
</evidence>
<dbReference type="CDD" id="cd01614">
    <property type="entry name" value="EutN_CcmL"/>
    <property type="match status" value="1"/>
</dbReference>
<dbReference type="InterPro" id="IPR036677">
    <property type="entry name" value="EutN_CcmL_sf"/>
</dbReference>
<keyword evidence="3" id="KW-1283">Bacterial microcompartment</keyword>
<accession>A0ABP3IKQ3</accession>
<dbReference type="Gene3D" id="2.40.50.220">
    <property type="entry name" value="EutN/Ccml"/>
    <property type="match status" value="1"/>
</dbReference>
<dbReference type="Pfam" id="PF03319">
    <property type="entry name" value="EutN_CcmL"/>
    <property type="match status" value="1"/>
</dbReference>
<dbReference type="EMBL" id="BAAACX010000021">
    <property type="protein sequence ID" value="GAA0407983.1"/>
    <property type="molecule type" value="Genomic_DNA"/>
</dbReference>
<name>A0ABP3IKQ3_9BACL</name>
<dbReference type="RefSeq" id="WP_343864733.1">
    <property type="nucleotide sequence ID" value="NZ_BAAACX010000021.1"/>
</dbReference>
<dbReference type="PROSITE" id="PS51932">
    <property type="entry name" value="BMV"/>
    <property type="match status" value="1"/>
</dbReference>
<comment type="caution">
    <text evidence="4">The sequence shown here is derived from an EMBL/GenBank/DDBJ whole genome shotgun (WGS) entry which is preliminary data.</text>
</comment>
<organism evidence="4 5">
    <name type="scientific">Paenibacillus motobuensis</name>
    <dbReference type="NCBI Taxonomy" id="295324"/>
    <lineage>
        <taxon>Bacteria</taxon>
        <taxon>Bacillati</taxon>
        <taxon>Bacillota</taxon>
        <taxon>Bacilli</taxon>
        <taxon>Bacillales</taxon>
        <taxon>Paenibacillaceae</taxon>
        <taxon>Paenibacillus</taxon>
    </lineage>
</organism>
<sequence length="90" mass="9650">MIIGRVIGNVVSSRKYDSLQGYKLLLIRPQYSDKSEVIVAADVMGAGVGQQVIVSFGESNQHALTKNAPIDALVVGIVDNEPIIDLSEQP</sequence>
<proteinExistence type="predicted"/>
<comment type="subcellular location">
    <subcellularLocation>
        <location evidence="1">Carboxysome</location>
    </subcellularLocation>
</comment>
<dbReference type="InterPro" id="IPR004992">
    <property type="entry name" value="EutN_CcmL"/>
</dbReference>
<evidence type="ECO:0000313" key="5">
    <source>
        <dbReference type="Proteomes" id="UP001500340"/>
    </source>
</evidence>
<protein>
    <submittedName>
        <fullName evidence="4">EutN/CcmL family microcompartment protein</fullName>
    </submittedName>
</protein>
<reference evidence="5" key="1">
    <citation type="journal article" date="2019" name="Int. J. Syst. Evol. Microbiol.">
        <title>The Global Catalogue of Microorganisms (GCM) 10K type strain sequencing project: providing services to taxonomists for standard genome sequencing and annotation.</title>
        <authorList>
            <consortium name="The Broad Institute Genomics Platform"/>
            <consortium name="The Broad Institute Genome Sequencing Center for Infectious Disease"/>
            <person name="Wu L."/>
            <person name="Ma J."/>
        </authorList>
    </citation>
    <scope>NUCLEOTIDE SEQUENCE [LARGE SCALE GENOMIC DNA]</scope>
    <source>
        <strain evidence="5">JCM 12774</strain>
    </source>
</reference>
<keyword evidence="2" id="KW-1282">Carboxysome</keyword>
<evidence type="ECO:0000256" key="3">
    <source>
        <dbReference type="ARBA" id="ARBA00024446"/>
    </source>
</evidence>